<dbReference type="PROSITE" id="PS50863">
    <property type="entry name" value="B3"/>
    <property type="match status" value="1"/>
</dbReference>
<reference evidence="14" key="2">
    <citation type="journal article" date="2025" name="Structure">
        <title>The structure and function of the DNA binding domain of class B MpARF2 share more traits with class A AtARF5 than to that of class B AtARF1.</title>
        <authorList>
            <person name="Crespo I."/>
            <person name="Malfois M."/>
            <person name="Rienstra J."/>
            <person name="Tarres-Sole A."/>
            <person name="van den Berg W."/>
            <person name="Weijers D."/>
            <person name="Boer D.R."/>
        </authorList>
    </citation>
    <scope>X-RAY CRYSTALLOGRAPHY (2.56 ANGSTROMS) OF 38-395</scope>
</reference>
<dbReference type="InterPro" id="IPR015300">
    <property type="entry name" value="DNA-bd_pseudobarrel_sf"/>
</dbReference>
<evidence type="ECO:0000256" key="4">
    <source>
        <dbReference type="ARBA" id="ARBA00023125"/>
    </source>
</evidence>
<dbReference type="Gene3D" id="3.10.20.90">
    <property type="entry name" value="Phosphatidylinositol 3-kinase Catalytic Subunit, Chain A, domain 1"/>
    <property type="match status" value="1"/>
</dbReference>
<organism evidence="12 13">
    <name type="scientific">Marchantia polymorpha subsp. ruderalis</name>
    <dbReference type="NCBI Taxonomy" id="1480154"/>
    <lineage>
        <taxon>Eukaryota</taxon>
        <taxon>Viridiplantae</taxon>
        <taxon>Streptophyta</taxon>
        <taxon>Embryophyta</taxon>
        <taxon>Marchantiophyta</taxon>
        <taxon>Marchantiopsida</taxon>
        <taxon>Marchantiidae</taxon>
        <taxon>Marchantiales</taxon>
        <taxon>Marchantiaceae</taxon>
        <taxon>Marchantia</taxon>
    </lineage>
</organism>
<dbReference type="PROSITE" id="PS51745">
    <property type="entry name" value="PB1"/>
    <property type="match status" value="1"/>
</dbReference>
<dbReference type="InterPro" id="IPR053793">
    <property type="entry name" value="PB1-like"/>
</dbReference>
<evidence type="ECO:0000313" key="12">
    <source>
        <dbReference type="EMBL" id="OAE31269.1"/>
    </source>
</evidence>
<evidence type="ECO:0000256" key="2">
    <source>
        <dbReference type="ARBA" id="ARBA00007853"/>
    </source>
</evidence>
<dbReference type="SMR" id="A0A176WDW1"/>
<keyword evidence="14" id="KW-0002">3D-structure</keyword>
<comment type="subcellular location">
    <subcellularLocation>
        <location evidence="1 8">Nucleus</location>
    </subcellularLocation>
</comment>
<dbReference type="Pfam" id="PF02362">
    <property type="entry name" value="B3"/>
    <property type="match status" value="1"/>
</dbReference>
<evidence type="ECO:0007829" key="14">
    <source>
        <dbReference type="PDB" id="8OJ2"/>
    </source>
</evidence>
<feature type="region of interest" description="Disordered" evidence="9">
    <location>
        <begin position="1"/>
        <end position="43"/>
    </location>
</feature>
<keyword evidence="4 8" id="KW-0238">DNA-binding</keyword>
<comment type="caution">
    <text evidence="12">The sequence shown here is derived from an EMBL/GenBank/DDBJ whole genome shotgun (WGS) entry which is preliminary data.</text>
</comment>
<feature type="compositionally biased region" description="Polar residues" evidence="9">
    <location>
        <begin position="548"/>
        <end position="566"/>
    </location>
</feature>
<dbReference type="AlphaFoldDB" id="A0A176WDW1"/>
<dbReference type="FunFam" id="2.30.30.1040:FF:000001">
    <property type="entry name" value="Auxin response factor"/>
    <property type="match status" value="1"/>
</dbReference>
<evidence type="ECO:0000256" key="8">
    <source>
        <dbReference type="RuleBase" id="RU004561"/>
    </source>
</evidence>
<dbReference type="InterPro" id="IPR003340">
    <property type="entry name" value="B3_DNA-bd"/>
</dbReference>
<evidence type="ECO:0000256" key="1">
    <source>
        <dbReference type="ARBA" id="ARBA00004123"/>
    </source>
</evidence>
<dbReference type="CDD" id="cd10017">
    <property type="entry name" value="B3_DNA"/>
    <property type="match status" value="1"/>
</dbReference>
<evidence type="ECO:0000256" key="9">
    <source>
        <dbReference type="SAM" id="MobiDB-lite"/>
    </source>
</evidence>
<feature type="compositionally biased region" description="Polar residues" evidence="9">
    <location>
        <begin position="417"/>
        <end position="435"/>
    </location>
</feature>
<dbReference type="SMART" id="SM01019">
    <property type="entry name" value="B3"/>
    <property type="match status" value="1"/>
</dbReference>
<dbReference type="GO" id="GO:0009734">
    <property type="term" value="P:auxin-activated signaling pathway"/>
    <property type="evidence" value="ECO:0007669"/>
    <property type="project" value="UniProtKB-KW"/>
</dbReference>
<dbReference type="SUPFAM" id="SSF101936">
    <property type="entry name" value="DNA-binding pseudobarrel domain"/>
    <property type="match status" value="1"/>
</dbReference>
<comment type="subunit">
    <text evidence="8">Homodimers and heterodimers.</text>
</comment>
<gene>
    <name evidence="12" type="ORF">AXG93_1962s1260</name>
</gene>
<comment type="similarity">
    <text evidence="2 8">Belongs to the ARF family.</text>
</comment>
<dbReference type="InterPro" id="IPR033389">
    <property type="entry name" value="AUX/IAA_dom"/>
</dbReference>
<dbReference type="FunFam" id="2.40.330.10:FF:000001">
    <property type="entry name" value="Auxin response factor"/>
    <property type="match status" value="1"/>
</dbReference>
<dbReference type="GO" id="GO:0005634">
    <property type="term" value="C:nucleus"/>
    <property type="evidence" value="ECO:0007669"/>
    <property type="project" value="UniProtKB-SubCell"/>
</dbReference>
<dbReference type="InterPro" id="IPR044835">
    <property type="entry name" value="ARF_plant"/>
</dbReference>
<feature type="region of interest" description="Disordered" evidence="9">
    <location>
        <begin position="623"/>
        <end position="654"/>
    </location>
</feature>
<evidence type="ECO:0000259" key="10">
    <source>
        <dbReference type="PROSITE" id="PS50863"/>
    </source>
</evidence>
<dbReference type="Pfam" id="PF02309">
    <property type="entry name" value="AUX_IAA"/>
    <property type="match status" value="1"/>
</dbReference>
<reference evidence="12" key="1">
    <citation type="submission" date="2016-03" db="EMBL/GenBank/DDBJ databases">
        <title>Mechanisms controlling the formation of the plant cell surface in tip-growing cells are functionally conserved among land plants.</title>
        <authorList>
            <person name="Honkanen S."/>
            <person name="Jones V.A."/>
            <person name="Morieri G."/>
            <person name="Champion C."/>
            <person name="Hetherington A.J."/>
            <person name="Kelly S."/>
            <person name="Saint-Marcoux D."/>
            <person name="Proust H."/>
            <person name="Prescott H."/>
            <person name="Dolan L."/>
        </authorList>
    </citation>
    <scope>NUCLEOTIDE SEQUENCE [LARGE SCALE GENOMIC DNA]</scope>
    <source>
        <tissue evidence="12">Whole gametophyte</tissue>
    </source>
</reference>
<dbReference type="PDB" id="8OJ2">
    <property type="method" value="X-ray"/>
    <property type="resolution" value="2.56 A"/>
    <property type="chains" value="A=38-395"/>
</dbReference>
<dbReference type="Proteomes" id="UP000077202">
    <property type="component" value="Unassembled WGS sequence"/>
</dbReference>
<evidence type="ECO:0000256" key="6">
    <source>
        <dbReference type="ARBA" id="ARBA00023242"/>
    </source>
</evidence>
<feature type="region of interest" description="Disordered" evidence="9">
    <location>
        <begin position="547"/>
        <end position="566"/>
    </location>
</feature>
<feature type="region of interest" description="Disordered" evidence="9">
    <location>
        <begin position="145"/>
        <end position="185"/>
    </location>
</feature>
<dbReference type="InterPro" id="IPR010525">
    <property type="entry name" value="ARF_dom"/>
</dbReference>
<dbReference type="SUPFAM" id="SSF54277">
    <property type="entry name" value="CAD &amp; PB1 domains"/>
    <property type="match status" value="1"/>
</dbReference>
<feature type="compositionally biased region" description="Polar residues" evidence="9">
    <location>
        <begin position="166"/>
        <end position="179"/>
    </location>
</feature>
<sequence>MSEASSITRHPYKANTGPLLKFQQSSDASSLPPMARPMASRQLATSHTAASNVSVAGDDGIDAELWYACAGPQKALPPVGSVVAYLPQGHIEQVASFNNQELDAQIPRYNLPAVIPCMLNDIQLSADPDSDEVYATLTLCPMSEQHEDSSDCAEPPPPPKRKSRSFTKTLTVSDTSTHGGFSVPRRAADDCLPKLDMSLNPPNQELVAKDLHGNEWRFRHIFRGQPKRHLLTTGWSVFVSQKRLVAGDAVLFLRGENGQLRVGVRRAPRQQQLQPKVLTSPTMHIGVLAAAAHAATEKSRFSLIYNPRSCPSEFVIPYSKYLKAVKSNFNVGQRFKMKFESEDPSDRRHTGTITGICDFDPARWPGSEWRSLQVNWDESSSSERQERVSPWEVEPFSPSTTITPSVSTRKRLRPVTQPHSESAVNRNAVETSKAQTQTMRLARAFHGGHEMLPSSAEEEDAESLSAKMSWIKREDNFKSEAQSVGSRQGPDSWMSIRRPDPVQVPDMFRNLPASGVPDLRGMIGIERRQQEHLKFCVKQYRENKDEISGTTLQLSSPRPPNLQNYVKSSTDLNLSVSSPASSNKGSSLLWSNSQSVTLPSYNGHESTNASSWLSFRPGQSDVAASSPHCTTLSMSNLPPADSETSSHPSTPKSYLWEKRIRMEPDTNRAAAPVQSEQKCKIFGVPLDKPTPIVIPSQVPGSKAVRSTDDGSGPSSSRGLEKVVSPSPTSSAVGGQEQDKGPQRSNKTSQNFQQGPVRSYTKIHKQGSFGRSIDVQSYDGYTDLLRKVENMFELNGELFDKKSGWQLVYTDHEDDVLLVGDDPWMEFVSCVRTLRLLSPGEASSSGKSGQSHDEDAGAGKDGAKRQDVASSFVERFVGRMEEGRGGGGTGGWMEGRKGGSKFSGESRSRWERGEG</sequence>
<feature type="compositionally biased region" description="Low complexity" evidence="9">
    <location>
        <begin position="395"/>
        <end position="407"/>
    </location>
</feature>
<keyword evidence="3 8" id="KW-0805">Transcription regulation</keyword>
<evidence type="ECO:0000256" key="7">
    <source>
        <dbReference type="ARBA" id="ARBA00023294"/>
    </source>
</evidence>
<keyword evidence="13" id="KW-1185">Reference proteome</keyword>
<proteinExistence type="evidence at protein level"/>
<evidence type="ECO:0000256" key="5">
    <source>
        <dbReference type="ARBA" id="ARBA00023163"/>
    </source>
</evidence>
<dbReference type="GO" id="GO:0003677">
    <property type="term" value="F:DNA binding"/>
    <property type="evidence" value="ECO:0007669"/>
    <property type="project" value="UniProtKB-KW"/>
</dbReference>
<accession>A0A176WDW1</accession>
<evidence type="ECO:0000259" key="11">
    <source>
        <dbReference type="PROSITE" id="PS51745"/>
    </source>
</evidence>
<dbReference type="PANTHER" id="PTHR31384:SF1">
    <property type="entry name" value="AUXIN RESPONSE FACTOR 9"/>
    <property type="match status" value="1"/>
</dbReference>
<comment type="function">
    <text evidence="8">Auxin response factors (ARFs) are transcriptional factors that bind specifically to the DNA sequence 5'-TGTCTC-3' found in the auxin-responsive promoter elements (AuxREs).</text>
</comment>
<feature type="region of interest" description="Disordered" evidence="9">
    <location>
        <begin position="375"/>
        <end position="435"/>
    </location>
</feature>
<keyword evidence="5 8" id="KW-0804">Transcription</keyword>
<feature type="region of interest" description="Disordered" evidence="9">
    <location>
        <begin position="690"/>
        <end position="764"/>
    </location>
</feature>
<feature type="compositionally biased region" description="Basic and acidic residues" evidence="9">
    <location>
        <begin position="849"/>
        <end position="866"/>
    </location>
</feature>
<dbReference type="PANTHER" id="PTHR31384">
    <property type="entry name" value="AUXIN RESPONSE FACTOR 4-RELATED"/>
    <property type="match status" value="1"/>
</dbReference>
<name>A0A176WDW1_MARPO</name>
<feature type="domain" description="PB1" evidence="11">
    <location>
        <begin position="757"/>
        <end position="840"/>
    </location>
</feature>
<protein>
    <recommendedName>
        <fullName evidence="8">Auxin response factor</fullName>
    </recommendedName>
</protein>
<feature type="compositionally biased region" description="Polar residues" evidence="9">
    <location>
        <begin position="742"/>
        <end position="755"/>
    </location>
</feature>
<keyword evidence="7 8" id="KW-0927">Auxin signaling pathway</keyword>
<dbReference type="Pfam" id="PF06507">
    <property type="entry name" value="ARF_AD"/>
    <property type="match status" value="1"/>
</dbReference>
<dbReference type="Gene3D" id="2.40.330.10">
    <property type="entry name" value="DNA-binding pseudobarrel domain"/>
    <property type="match status" value="1"/>
</dbReference>
<feature type="compositionally biased region" description="Basic and acidic residues" evidence="9">
    <location>
        <begin position="903"/>
        <end position="914"/>
    </location>
</feature>
<feature type="domain" description="TF-B3" evidence="10">
    <location>
        <begin position="166"/>
        <end position="268"/>
    </location>
</feature>
<feature type="compositionally biased region" description="Polar residues" evidence="9">
    <location>
        <begin position="627"/>
        <end position="652"/>
    </location>
</feature>
<evidence type="ECO:0000256" key="3">
    <source>
        <dbReference type="ARBA" id="ARBA00023015"/>
    </source>
</evidence>
<dbReference type="EMBL" id="LVLJ01001129">
    <property type="protein sequence ID" value="OAE31269.1"/>
    <property type="molecule type" value="Genomic_DNA"/>
</dbReference>
<keyword evidence="6 8" id="KW-0539">Nucleus</keyword>
<dbReference type="GO" id="GO:0006355">
    <property type="term" value="P:regulation of DNA-templated transcription"/>
    <property type="evidence" value="ECO:0007669"/>
    <property type="project" value="InterPro"/>
</dbReference>
<feature type="region of interest" description="Disordered" evidence="9">
    <location>
        <begin position="838"/>
        <end position="914"/>
    </location>
</feature>
<evidence type="ECO:0000313" key="13">
    <source>
        <dbReference type="Proteomes" id="UP000077202"/>
    </source>
</evidence>
<dbReference type="Gene3D" id="2.30.30.1040">
    <property type="match status" value="1"/>
</dbReference>